<evidence type="ECO:0000256" key="4">
    <source>
        <dbReference type="ARBA" id="ARBA00022807"/>
    </source>
</evidence>
<dbReference type="GO" id="GO:0006508">
    <property type="term" value="P:proteolysis"/>
    <property type="evidence" value="ECO:0007669"/>
    <property type="project" value="UniProtKB-KW"/>
</dbReference>
<evidence type="ECO:0000259" key="7">
    <source>
        <dbReference type="PROSITE" id="PS51935"/>
    </source>
</evidence>
<dbReference type="Pfam" id="PF00877">
    <property type="entry name" value="NLPC_P60"/>
    <property type="match status" value="1"/>
</dbReference>
<dbReference type="SUPFAM" id="SSF54001">
    <property type="entry name" value="Cysteine proteinases"/>
    <property type="match status" value="1"/>
</dbReference>
<dbReference type="EMBL" id="QUNF01000002">
    <property type="protein sequence ID" value="REG92761.1"/>
    <property type="molecule type" value="Genomic_DNA"/>
</dbReference>
<organism evidence="8 9">
    <name type="scientific">Algoriphagus antarcticus</name>
    <dbReference type="NCBI Taxonomy" id="238540"/>
    <lineage>
        <taxon>Bacteria</taxon>
        <taxon>Pseudomonadati</taxon>
        <taxon>Bacteroidota</taxon>
        <taxon>Cytophagia</taxon>
        <taxon>Cytophagales</taxon>
        <taxon>Cyclobacteriaceae</taxon>
        <taxon>Algoriphagus</taxon>
    </lineage>
</organism>
<dbReference type="AlphaFoldDB" id="A0A3E0E3I6"/>
<dbReference type="Gene3D" id="2.30.30.40">
    <property type="entry name" value="SH3 Domains"/>
    <property type="match status" value="2"/>
</dbReference>
<dbReference type="Gene3D" id="3.90.1720.10">
    <property type="entry name" value="endopeptidase domain like (from Nostoc punctiforme)"/>
    <property type="match status" value="1"/>
</dbReference>
<accession>A0A3E0E3I6</accession>
<evidence type="ECO:0000256" key="2">
    <source>
        <dbReference type="ARBA" id="ARBA00022670"/>
    </source>
</evidence>
<dbReference type="SUPFAM" id="SSF82057">
    <property type="entry name" value="Prokaryotic SH3-related domain"/>
    <property type="match status" value="1"/>
</dbReference>
<name>A0A3E0E3I6_9BACT</name>
<feature type="signal peptide" evidence="5">
    <location>
        <begin position="1"/>
        <end position="21"/>
    </location>
</feature>
<dbReference type="PANTHER" id="PTHR47053:SF1">
    <property type="entry name" value="MUREIN DD-ENDOPEPTIDASE MEPH-RELATED"/>
    <property type="match status" value="1"/>
</dbReference>
<sequence length="389" mass="43645">MKKIYIPILVSLLTLLFSCNSEDNTEQVSKFIEAKRAEVAPDKRVALWDLTFENDSLKGETDQTAALEELIEDLKSQQINFTDAVLRLPDAGLGEKTKALVTISVANIRSNPKHSAELATQALMGTPLNVLKEEDGWFLVQTPDGYLSWVDRAGIHLMTEAELEHWYREPKVVFTALTGYVWQSSDQTEMVSDLVAGDILTIQEETKDQINVSLPDGREGWISAKEAQDWDSWIASRNTTPEALISTAKQMMGTPYLWGGTSIKGVDCSGFTKTIYYLNGQIIPRDASQQINEGELVDADKNWDKLQVGDLLFFGVKGTAEKKERVVHVGMWIGNGEFIHSRGLVRISSFDPENPNYDEYELGRYLRTKRIVNVPSEHILSVSELLTNN</sequence>
<evidence type="ECO:0000256" key="3">
    <source>
        <dbReference type="ARBA" id="ARBA00022801"/>
    </source>
</evidence>
<dbReference type="Proteomes" id="UP000256405">
    <property type="component" value="Unassembled WGS sequence"/>
</dbReference>
<feature type="domain" description="SH3b" evidence="6">
    <location>
        <begin position="96"/>
        <end position="159"/>
    </location>
</feature>
<dbReference type="PROSITE" id="PS51257">
    <property type="entry name" value="PROKAR_LIPOPROTEIN"/>
    <property type="match status" value="1"/>
</dbReference>
<dbReference type="Pfam" id="PF18348">
    <property type="entry name" value="SH3_16"/>
    <property type="match status" value="1"/>
</dbReference>
<evidence type="ECO:0000259" key="6">
    <source>
        <dbReference type="PROSITE" id="PS51781"/>
    </source>
</evidence>
<feature type="chain" id="PRO_5017723370" evidence="5">
    <location>
        <begin position="22"/>
        <end position="389"/>
    </location>
</feature>
<comment type="caution">
    <text evidence="8">The sequence shown here is derived from an EMBL/GenBank/DDBJ whole genome shotgun (WGS) entry which is preliminary data.</text>
</comment>
<reference evidence="8 9" key="1">
    <citation type="submission" date="2018-08" db="EMBL/GenBank/DDBJ databases">
        <title>Genomic Encyclopedia of Archaeal and Bacterial Type Strains, Phase II (KMG-II): from individual species to whole genera.</title>
        <authorList>
            <person name="Goeker M."/>
        </authorList>
    </citation>
    <scope>NUCLEOTIDE SEQUENCE [LARGE SCALE GENOMIC DNA]</scope>
    <source>
        <strain evidence="8 9">DSM 15986</strain>
    </source>
</reference>
<dbReference type="GO" id="GO:0008234">
    <property type="term" value="F:cysteine-type peptidase activity"/>
    <property type="evidence" value="ECO:0007669"/>
    <property type="project" value="UniProtKB-KW"/>
</dbReference>
<dbReference type="PANTHER" id="PTHR47053">
    <property type="entry name" value="MUREIN DD-ENDOPEPTIDASE MEPH-RELATED"/>
    <property type="match status" value="1"/>
</dbReference>
<feature type="domain" description="NlpC/P60" evidence="7">
    <location>
        <begin position="238"/>
        <end position="372"/>
    </location>
</feature>
<proteinExistence type="inferred from homology"/>
<dbReference type="InterPro" id="IPR051202">
    <property type="entry name" value="Peptidase_C40"/>
</dbReference>
<keyword evidence="4" id="KW-0788">Thiol protease</keyword>
<dbReference type="InterPro" id="IPR041382">
    <property type="entry name" value="SH3_16"/>
</dbReference>
<keyword evidence="9" id="KW-1185">Reference proteome</keyword>
<protein>
    <submittedName>
        <fullName evidence="8">SH3 domain-containing protein</fullName>
    </submittedName>
</protein>
<evidence type="ECO:0000256" key="1">
    <source>
        <dbReference type="ARBA" id="ARBA00007074"/>
    </source>
</evidence>
<dbReference type="InterPro" id="IPR003646">
    <property type="entry name" value="SH3-like_bac-type"/>
</dbReference>
<dbReference type="InterPro" id="IPR038765">
    <property type="entry name" value="Papain-like_cys_pep_sf"/>
</dbReference>
<keyword evidence="3" id="KW-0378">Hydrolase</keyword>
<keyword evidence="5" id="KW-0732">Signal</keyword>
<keyword evidence="2" id="KW-0645">Protease</keyword>
<dbReference type="OrthoDB" id="9813368at2"/>
<evidence type="ECO:0000313" key="8">
    <source>
        <dbReference type="EMBL" id="REG92761.1"/>
    </source>
</evidence>
<dbReference type="PROSITE" id="PS51781">
    <property type="entry name" value="SH3B"/>
    <property type="match status" value="1"/>
</dbReference>
<comment type="similarity">
    <text evidence="1">Belongs to the peptidase C40 family.</text>
</comment>
<dbReference type="InterPro" id="IPR000064">
    <property type="entry name" value="NLP_P60_dom"/>
</dbReference>
<evidence type="ECO:0000256" key="5">
    <source>
        <dbReference type="SAM" id="SignalP"/>
    </source>
</evidence>
<dbReference type="RefSeq" id="WP_086543988.1">
    <property type="nucleotide sequence ID" value="NZ_MSSW01000103.1"/>
</dbReference>
<evidence type="ECO:0000313" key="9">
    <source>
        <dbReference type="Proteomes" id="UP000256405"/>
    </source>
</evidence>
<dbReference type="PROSITE" id="PS51935">
    <property type="entry name" value="NLPC_P60"/>
    <property type="match status" value="1"/>
</dbReference>
<gene>
    <name evidence="8" type="ORF">C8N25_102164</name>
</gene>